<keyword evidence="4 5" id="KW-0802">TPR repeat</keyword>
<dbReference type="SUPFAM" id="SSF48452">
    <property type="entry name" value="TPR-like"/>
    <property type="match status" value="1"/>
</dbReference>
<keyword evidence="2" id="KW-0677">Repeat</keyword>
<dbReference type="GO" id="GO:0005886">
    <property type="term" value="C:plasma membrane"/>
    <property type="evidence" value="ECO:0007669"/>
    <property type="project" value="TreeGrafter"/>
</dbReference>
<dbReference type="GO" id="GO:0030313">
    <property type="term" value="C:cell envelope"/>
    <property type="evidence" value="ECO:0007669"/>
    <property type="project" value="UniProtKB-SubCell"/>
</dbReference>
<protein>
    <submittedName>
        <fullName evidence="8">Cytochrome c-type biogenesis protein CcmH</fullName>
    </submittedName>
</protein>
<evidence type="ECO:0000313" key="9">
    <source>
        <dbReference type="Proteomes" id="UP000198500"/>
    </source>
</evidence>
<dbReference type="InterPro" id="IPR056412">
    <property type="entry name" value="Ig_CycH"/>
</dbReference>
<dbReference type="GO" id="GO:0017004">
    <property type="term" value="P:cytochrome complex assembly"/>
    <property type="evidence" value="ECO:0007669"/>
    <property type="project" value="UniProtKB-KW"/>
</dbReference>
<name>A0A1H2V835_9GAMM</name>
<feature type="domain" description="Cytochrome c-type biogenesis protein H TPR" evidence="7">
    <location>
        <begin position="132"/>
        <end position="259"/>
    </location>
</feature>
<dbReference type="EMBL" id="FNNI01000002">
    <property type="protein sequence ID" value="SDW64440.1"/>
    <property type="molecule type" value="Genomic_DNA"/>
</dbReference>
<evidence type="ECO:0000256" key="4">
    <source>
        <dbReference type="ARBA" id="ARBA00022803"/>
    </source>
</evidence>
<dbReference type="InterPro" id="IPR011990">
    <property type="entry name" value="TPR-like_helical_dom_sf"/>
</dbReference>
<dbReference type="PANTHER" id="PTHR47870">
    <property type="entry name" value="CYTOCHROME C-TYPE BIOGENESIS PROTEIN CCMH"/>
    <property type="match status" value="1"/>
</dbReference>
<dbReference type="Proteomes" id="UP000198500">
    <property type="component" value="Unassembled WGS sequence"/>
</dbReference>
<feature type="domain" description="Cytochrome c-type biogenesis protein H Ig-like" evidence="6">
    <location>
        <begin position="301"/>
        <end position="410"/>
    </location>
</feature>
<dbReference type="InterPro" id="IPR056413">
    <property type="entry name" value="TPR_CcmH_CycH"/>
</dbReference>
<dbReference type="AlphaFoldDB" id="A0A1H2V835"/>
<dbReference type="Pfam" id="PF23914">
    <property type="entry name" value="TPR_CcmH_CycH"/>
    <property type="match status" value="1"/>
</dbReference>
<dbReference type="OrthoDB" id="9776053at2"/>
<dbReference type="NCBIfam" id="TIGR03142">
    <property type="entry name" value="cytochro_ccmI"/>
    <property type="match status" value="1"/>
</dbReference>
<evidence type="ECO:0000256" key="2">
    <source>
        <dbReference type="ARBA" id="ARBA00022737"/>
    </source>
</evidence>
<organism evidence="8 9">
    <name type="scientific">Aidingimonas halophila</name>
    <dbReference type="NCBI Taxonomy" id="574349"/>
    <lineage>
        <taxon>Bacteria</taxon>
        <taxon>Pseudomonadati</taxon>
        <taxon>Pseudomonadota</taxon>
        <taxon>Gammaproteobacteria</taxon>
        <taxon>Oceanospirillales</taxon>
        <taxon>Halomonadaceae</taxon>
        <taxon>Aidingimonas</taxon>
    </lineage>
</organism>
<gene>
    <name evidence="8" type="ORF">SAMN05443545_102349</name>
</gene>
<sequence length="414" mass="45634">MTTLWLAFALLLLPALWLMVRPLRLAGRLRDTQATYEADDMTARQNVAIYRRRLASLEAARDRGDIDAARFEEDRLELERNLLDDTQDIARRPLKIATSGRVIVPIAMLAMVIVSAAWYHQQGSEGDLSLYATQQQVRDAPDASTATMISALEEEAASQPDNPNVWSSLFPLYRETGQASEAIQALQRLIELEGRHPSLLAQLAQIQYFAADRTMTEETRALVDEVLEEDPREPTVLGMLGIQAFDEGRYEDAIEHWRRAIAGYDNPEAAASLREGITEAQRRLGVSASDIEAEMAEGAAVRVRATLDESLADQVDDDDTVFVMARDPEGEGTPLAVMRARADELPLTVTLDDASAMSEQARLSDAEEVRLMVRVSASGDATPQAGDLFGEHDAVPVGSGDDEPVEVVIDRVFE</sequence>
<evidence type="ECO:0000256" key="3">
    <source>
        <dbReference type="ARBA" id="ARBA00022748"/>
    </source>
</evidence>
<proteinExistence type="predicted"/>
<keyword evidence="3" id="KW-0201">Cytochrome c-type biogenesis</keyword>
<keyword evidence="9" id="KW-1185">Reference proteome</keyword>
<comment type="subcellular location">
    <subcellularLocation>
        <location evidence="1">Cell envelope</location>
    </subcellularLocation>
</comment>
<reference evidence="8 9" key="1">
    <citation type="submission" date="2016-10" db="EMBL/GenBank/DDBJ databases">
        <authorList>
            <person name="de Groot N.N."/>
        </authorList>
    </citation>
    <scope>NUCLEOTIDE SEQUENCE [LARGE SCALE GENOMIC DNA]</scope>
    <source>
        <strain evidence="8 9">DSM 19219</strain>
    </source>
</reference>
<dbReference type="InterPro" id="IPR019734">
    <property type="entry name" value="TPR_rpt"/>
</dbReference>
<dbReference type="PROSITE" id="PS50005">
    <property type="entry name" value="TPR"/>
    <property type="match status" value="1"/>
</dbReference>
<dbReference type="Pfam" id="PF23892">
    <property type="entry name" value="Ig_CycH"/>
    <property type="match status" value="1"/>
</dbReference>
<evidence type="ECO:0000256" key="1">
    <source>
        <dbReference type="ARBA" id="ARBA00004196"/>
    </source>
</evidence>
<evidence type="ECO:0000259" key="7">
    <source>
        <dbReference type="Pfam" id="PF23914"/>
    </source>
</evidence>
<dbReference type="RefSeq" id="WP_092568412.1">
    <property type="nucleotide sequence ID" value="NZ_BMXH01000002.1"/>
</dbReference>
<dbReference type="InterPro" id="IPR051263">
    <property type="entry name" value="C-type_cytochrome_biogenesis"/>
</dbReference>
<evidence type="ECO:0000259" key="6">
    <source>
        <dbReference type="Pfam" id="PF23892"/>
    </source>
</evidence>
<dbReference type="Gene3D" id="1.25.40.10">
    <property type="entry name" value="Tetratricopeptide repeat domain"/>
    <property type="match status" value="1"/>
</dbReference>
<evidence type="ECO:0000313" key="8">
    <source>
        <dbReference type="EMBL" id="SDW64440.1"/>
    </source>
</evidence>
<dbReference type="PANTHER" id="PTHR47870:SF4">
    <property type="entry name" value="CYTOCHROME C-TYPE BIOGENESIS PROTEIN CYCH"/>
    <property type="match status" value="1"/>
</dbReference>
<dbReference type="STRING" id="574349.SAMN05443545_102349"/>
<feature type="repeat" description="TPR" evidence="5">
    <location>
        <begin position="163"/>
        <end position="196"/>
    </location>
</feature>
<evidence type="ECO:0000256" key="5">
    <source>
        <dbReference type="PROSITE-ProRule" id="PRU00339"/>
    </source>
</evidence>
<accession>A0A1H2V835</accession>
<dbReference type="InterPro" id="IPR017560">
    <property type="entry name" value="Cyt_c_biogenesis_CcmI"/>
</dbReference>